<organism evidence="9 10">
    <name type="scientific">Intestinicryptomonas porci</name>
    <dbReference type="NCBI Taxonomy" id="2926320"/>
    <lineage>
        <taxon>Bacteria</taxon>
        <taxon>Pseudomonadati</taxon>
        <taxon>Verrucomicrobiota</taxon>
        <taxon>Opitutia</taxon>
        <taxon>Opitutales</taxon>
        <taxon>Intestinicryptomonaceae</taxon>
        <taxon>Intestinicryptomonas</taxon>
    </lineage>
</organism>
<protein>
    <recommendedName>
        <fullName evidence="5">Large ribosomal subunit protein bL25</fullName>
    </recommendedName>
    <alternativeName>
        <fullName evidence="5">General stress protein CTC</fullName>
    </alternativeName>
</protein>
<sequence length="211" mass="22734">MKQINLNVANRETVGGKSAARYRKEGKIPAVIYGESGCKNLLVDAKEFSVVAKSVLGKAALLEIHFEDGTESRYAILKEVLRDPLKDNVEHIDFKEVVRGKPMDAVIPLHFEGEAEGVKNENGVLEINLHEVPVRCRPRDLPEFIVVDVSNMHVGESITVSGLKLPEGVEIHGAHADAPVVSCSSVEVQEEPAAAEAEPAEGEAAAPAAKE</sequence>
<dbReference type="Gene3D" id="2.170.120.20">
    <property type="entry name" value="Ribosomal protein L25, beta domain"/>
    <property type="match status" value="1"/>
</dbReference>
<dbReference type="Gene3D" id="2.40.240.10">
    <property type="entry name" value="Ribosomal Protein L25, Chain P"/>
    <property type="match status" value="1"/>
</dbReference>
<dbReference type="EMBL" id="JALBUT010000007">
    <property type="protein sequence ID" value="MDX8415906.1"/>
    <property type="molecule type" value="Genomic_DNA"/>
</dbReference>
<dbReference type="Pfam" id="PF14693">
    <property type="entry name" value="Ribosomal_TL5_C"/>
    <property type="match status" value="1"/>
</dbReference>
<gene>
    <name evidence="5" type="primary">rplY</name>
    <name evidence="5" type="synonym">ctc</name>
    <name evidence="9" type="ORF">MOX91_06925</name>
</gene>
<dbReference type="PANTHER" id="PTHR33284">
    <property type="entry name" value="RIBOSOMAL PROTEIN L25/GLN-TRNA SYNTHETASE, ANTI-CODON-BINDING DOMAIN-CONTAINING PROTEIN"/>
    <property type="match status" value="1"/>
</dbReference>
<dbReference type="Pfam" id="PF01386">
    <property type="entry name" value="Ribosomal_L25p"/>
    <property type="match status" value="1"/>
</dbReference>
<evidence type="ECO:0000259" key="7">
    <source>
        <dbReference type="Pfam" id="PF01386"/>
    </source>
</evidence>
<comment type="similarity">
    <text evidence="5">Belongs to the bacterial ribosomal protein bL25 family. CTC subfamily.</text>
</comment>
<accession>A0ABU4WH64</accession>
<dbReference type="InterPro" id="IPR011035">
    <property type="entry name" value="Ribosomal_bL25/Gln-tRNA_synth"/>
</dbReference>
<comment type="caution">
    <text evidence="9">The sequence shown here is derived from an EMBL/GenBank/DDBJ whole genome shotgun (WGS) entry which is preliminary data.</text>
</comment>
<evidence type="ECO:0000259" key="8">
    <source>
        <dbReference type="Pfam" id="PF14693"/>
    </source>
</evidence>
<name>A0ABU4WH64_9BACT</name>
<evidence type="ECO:0000256" key="3">
    <source>
        <dbReference type="ARBA" id="ARBA00022980"/>
    </source>
</evidence>
<evidence type="ECO:0000256" key="1">
    <source>
        <dbReference type="ARBA" id="ARBA00022730"/>
    </source>
</evidence>
<dbReference type="InterPro" id="IPR029751">
    <property type="entry name" value="Ribosomal_L25_dom"/>
</dbReference>
<evidence type="ECO:0000256" key="2">
    <source>
        <dbReference type="ARBA" id="ARBA00022884"/>
    </source>
</evidence>
<dbReference type="CDD" id="cd00495">
    <property type="entry name" value="Ribosomal_L25_TL5_CTC"/>
    <property type="match status" value="1"/>
</dbReference>
<dbReference type="HAMAP" id="MF_01334">
    <property type="entry name" value="Ribosomal_bL25_CTC"/>
    <property type="match status" value="1"/>
</dbReference>
<keyword evidence="2 5" id="KW-0694">RNA-binding</keyword>
<keyword evidence="3 5" id="KW-0689">Ribosomal protein</keyword>
<dbReference type="InterPro" id="IPR020930">
    <property type="entry name" value="Ribosomal_uL5_bac-type"/>
</dbReference>
<feature type="domain" description="Large ribosomal subunit protein bL25 L25" evidence="7">
    <location>
        <begin position="6"/>
        <end position="94"/>
    </location>
</feature>
<dbReference type="SUPFAM" id="SSF50715">
    <property type="entry name" value="Ribosomal protein L25-like"/>
    <property type="match status" value="1"/>
</dbReference>
<evidence type="ECO:0000313" key="10">
    <source>
        <dbReference type="Proteomes" id="UP001275932"/>
    </source>
</evidence>
<dbReference type="InterPro" id="IPR037121">
    <property type="entry name" value="Ribosomal_bL25_C"/>
</dbReference>
<dbReference type="NCBIfam" id="TIGR00731">
    <property type="entry name" value="bL25_bact_ctc"/>
    <property type="match status" value="1"/>
</dbReference>
<dbReference type="InterPro" id="IPR001021">
    <property type="entry name" value="Ribosomal_bL25_long"/>
</dbReference>
<keyword evidence="10" id="KW-1185">Reference proteome</keyword>
<comment type="subunit">
    <text evidence="5">Part of the 50S ribosomal subunit; part of the 5S rRNA/L5/L18/L25 subcomplex. Contacts the 5S rRNA. Binds to the 5S rRNA independently of L5 and L18.</text>
</comment>
<dbReference type="InterPro" id="IPR020057">
    <property type="entry name" value="Ribosomal_bL25_b-dom"/>
</dbReference>
<dbReference type="PANTHER" id="PTHR33284:SF1">
    <property type="entry name" value="RIBOSOMAL PROTEIN L25_GLN-TRNA SYNTHETASE, ANTI-CODON-BINDING DOMAIN-CONTAINING PROTEIN"/>
    <property type="match status" value="1"/>
</dbReference>
<dbReference type="Proteomes" id="UP001275932">
    <property type="component" value="Unassembled WGS sequence"/>
</dbReference>
<keyword evidence="4 5" id="KW-0687">Ribonucleoprotein</keyword>
<evidence type="ECO:0000256" key="5">
    <source>
        <dbReference type="HAMAP-Rule" id="MF_01334"/>
    </source>
</evidence>
<proteinExistence type="inferred from homology"/>
<feature type="region of interest" description="Disordered" evidence="6">
    <location>
        <begin position="187"/>
        <end position="211"/>
    </location>
</feature>
<keyword evidence="1 5" id="KW-0699">rRNA-binding</keyword>
<dbReference type="InterPro" id="IPR020056">
    <property type="entry name" value="Rbsml_bL25/Gln-tRNA_synth_N"/>
</dbReference>
<evidence type="ECO:0000313" key="9">
    <source>
        <dbReference type="EMBL" id="MDX8415906.1"/>
    </source>
</evidence>
<reference evidence="9 10" key="1">
    <citation type="submission" date="2022-03" db="EMBL/GenBank/DDBJ databases">
        <title>Novel taxa within the pig intestine.</title>
        <authorList>
            <person name="Wylensek D."/>
            <person name="Bishof K."/>
            <person name="Afrizal A."/>
            <person name="Clavel T."/>
        </authorList>
    </citation>
    <scope>NUCLEOTIDE SEQUENCE [LARGE SCALE GENOMIC DNA]</scope>
    <source>
        <strain evidence="9 10">CLA-KB-P66</strain>
    </source>
</reference>
<evidence type="ECO:0000256" key="6">
    <source>
        <dbReference type="SAM" id="MobiDB-lite"/>
    </source>
</evidence>
<dbReference type="GO" id="GO:0005840">
    <property type="term" value="C:ribosome"/>
    <property type="evidence" value="ECO:0007669"/>
    <property type="project" value="UniProtKB-KW"/>
</dbReference>
<dbReference type="RefSeq" id="WP_370397359.1">
    <property type="nucleotide sequence ID" value="NZ_JALBUT010000007.1"/>
</dbReference>
<evidence type="ECO:0000256" key="4">
    <source>
        <dbReference type="ARBA" id="ARBA00023274"/>
    </source>
</evidence>
<comment type="function">
    <text evidence="5">This is one of the proteins that binds to the 5S RNA in the ribosome where it forms part of the central protuberance.</text>
</comment>
<feature type="domain" description="Large ribosomal subunit protein bL25 beta" evidence="8">
    <location>
        <begin position="104"/>
        <end position="184"/>
    </location>
</feature>